<dbReference type="Gene3D" id="3.90.226.10">
    <property type="entry name" value="2-enoyl-CoA Hydratase, Chain A, domain 1"/>
    <property type="match status" value="2"/>
</dbReference>
<dbReference type="InterPro" id="IPR034733">
    <property type="entry name" value="AcCoA_carboxyl_beta"/>
</dbReference>
<dbReference type="InterPro" id="IPR011763">
    <property type="entry name" value="COA_CT_C"/>
</dbReference>
<dbReference type="PANTHER" id="PTHR43842">
    <property type="entry name" value="PROPIONYL-COA CARBOXYLASE BETA CHAIN"/>
    <property type="match status" value="1"/>
</dbReference>
<dbReference type="PANTHER" id="PTHR43842:SF2">
    <property type="entry name" value="PROPIONYL-COA CARBOXYLASE BETA CHAIN, MITOCHONDRIAL"/>
    <property type="match status" value="1"/>
</dbReference>
<dbReference type="EMBL" id="SKBM01000004">
    <property type="protein sequence ID" value="TCZ64795.1"/>
    <property type="molecule type" value="Genomic_DNA"/>
</dbReference>
<dbReference type="InterPro" id="IPR029045">
    <property type="entry name" value="ClpP/crotonase-like_dom_sf"/>
</dbReference>
<dbReference type="PROSITE" id="PS50989">
    <property type="entry name" value="COA_CT_CTER"/>
    <property type="match status" value="1"/>
</dbReference>
<dbReference type="Pfam" id="PF01039">
    <property type="entry name" value="Carboxyl_trans"/>
    <property type="match status" value="1"/>
</dbReference>
<evidence type="ECO:0000313" key="4">
    <source>
        <dbReference type="Proteomes" id="UP000295023"/>
    </source>
</evidence>
<evidence type="ECO:0000259" key="2">
    <source>
        <dbReference type="PROSITE" id="PS50989"/>
    </source>
</evidence>
<name>A0A4V2WLV0_9PROT</name>
<dbReference type="GO" id="GO:0004658">
    <property type="term" value="F:propionyl-CoA carboxylase activity"/>
    <property type="evidence" value="ECO:0007669"/>
    <property type="project" value="TreeGrafter"/>
</dbReference>
<dbReference type="Proteomes" id="UP000295023">
    <property type="component" value="Unassembled WGS sequence"/>
</dbReference>
<gene>
    <name evidence="3" type="ORF">EXY23_05290</name>
</gene>
<accession>A0A4V2WLV0</accession>
<comment type="caution">
    <text evidence="3">The sequence shown here is derived from an EMBL/GenBank/DDBJ whole genome shotgun (WGS) entry which is preliminary data.</text>
</comment>
<organism evidence="3 4">
    <name type="scientific">Roseicella aquatilis</name>
    <dbReference type="NCBI Taxonomy" id="2527868"/>
    <lineage>
        <taxon>Bacteria</taxon>
        <taxon>Pseudomonadati</taxon>
        <taxon>Pseudomonadota</taxon>
        <taxon>Alphaproteobacteria</taxon>
        <taxon>Acetobacterales</taxon>
        <taxon>Roseomonadaceae</taxon>
        <taxon>Roseicella</taxon>
    </lineage>
</organism>
<feature type="domain" description="CoA carboxyltransferase N-terminal" evidence="1">
    <location>
        <begin position="9"/>
        <end position="259"/>
    </location>
</feature>
<dbReference type="InterPro" id="IPR011762">
    <property type="entry name" value="COA_CT_N"/>
</dbReference>
<dbReference type="RefSeq" id="WP_132285342.1">
    <property type="nucleotide sequence ID" value="NZ_SKBM01000004.1"/>
</dbReference>
<evidence type="ECO:0000259" key="1">
    <source>
        <dbReference type="PROSITE" id="PS50980"/>
    </source>
</evidence>
<dbReference type="OrthoDB" id="9763189at2"/>
<dbReference type="InterPro" id="IPR051047">
    <property type="entry name" value="AccD/PCCB"/>
</dbReference>
<protein>
    <submittedName>
        <fullName evidence="3">Biotin carboxylase</fullName>
    </submittedName>
</protein>
<dbReference type="SUPFAM" id="SSF52096">
    <property type="entry name" value="ClpP/crotonase"/>
    <property type="match status" value="2"/>
</dbReference>
<sequence length="507" mass="53484">MADGDGGTARPTLQAVLRARASILDGARPEAVAKQRRRGRWTAREAIAALADPDSFVEYGGLVRPALPGMQGAADGLVMGTAQVGGRAADIVAYDYSVYAGTQSANNHAKIGRMLAHAEAHRLPVICWLDGGGARPHDMKVEGRGASSTFVTFARLSGLVPTIGIVPGRAFAGHANLAGMCDLLVATKDASMGMAGPPLVEAALGLRLTPEEIGPAAVHVASGAVDVLVEDEAEAIAVARRYLGYFGPPAAPGEAPDGAALREVVPENPRRAYDVRKVIHGIADRDSVLELKAGYGRAMVTALLRIEGRAVGVIANQPMFLAGAIDGPAADKAARFVQICDAFDIPLLVLCDTPGLMVGPEVEKTGLVRRSARLLTALANATIPILTVVLRKAYGLGYYIMGSRPLHPSILLAWPTAEFGGMGLEGAASIIHRQELECIDDPAERAAAHRHRTAELREYNTALEVAGRFAYDDVIDPADTRSILGRTLRTIPPAQPRSARKRLIEPC</sequence>
<feature type="domain" description="CoA carboxyltransferase C-terminal" evidence="2">
    <location>
        <begin position="252"/>
        <end position="507"/>
    </location>
</feature>
<dbReference type="PROSITE" id="PS50980">
    <property type="entry name" value="COA_CT_NTER"/>
    <property type="match status" value="1"/>
</dbReference>
<keyword evidence="4" id="KW-1185">Reference proteome</keyword>
<reference evidence="3 4" key="1">
    <citation type="submission" date="2019-03" db="EMBL/GenBank/DDBJ databases">
        <title>Paracraurococcus aquatilis NE82 genome sequence.</title>
        <authorList>
            <person name="Zhao Y."/>
            <person name="Du Z."/>
        </authorList>
    </citation>
    <scope>NUCLEOTIDE SEQUENCE [LARGE SCALE GENOMIC DNA]</scope>
    <source>
        <strain evidence="3 4">NE82</strain>
    </source>
</reference>
<dbReference type="AlphaFoldDB" id="A0A4V2WLV0"/>
<proteinExistence type="predicted"/>
<evidence type="ECO:0000313" key="3">
    <source>
        <dbReference type="EMBL" id="TCZ64795.1"/>
    </source>
</evidence>